<comment type="function">
    <text evidence="9">Exoribonuclease involved in ribosome biosynthesis. Involved in the processing of ITS1, the internal transcribed spacer localized between the 18S and 5.8S rRNAs.</text>
</comment>
<dbReference type="EMBL" id="KZ084102">
    <property type="protein sequence ID" value="OSD02939.1"/>
    <property type="molecule type" value="Genomic_DNA"/>
</dbReference>
<protein>
    <recommendedName>
        <fullName evidence="3">RNA exonuclease 4</fullName>
    </recommendedName>
</protein>
<dbReference type="Proteomes" id="UP000193067">
    <property type="component" value="Unassembled WGS sequence"/>
</dbReference>
<evidence type="ECO:0000256" key="7">
    <source>
        <dbReference type="ARBA" id="ARBA00022839"/>
    </source>
</evidence>
<dbReference type="Pfam" id="PF00929">
    <property type="entry name" value="RNase_T"/>
    <property type="match status" value="1"/>
</dbReference>
<dbReference type="SUPFAM" id="SSF53098">
    <property type="entry name" value="Ribonuclease H-like"/>
    <property type="match status" value="1"/>
</dbReference>
<evidence type="ECO:0000256" key="3">
    <source>
        <dbReference type="ARBA" id="ARBA00016937"/>
    </source>
</evidence>
<dbReference type="CDD" id="cd06144">
    <property type="entry name" value="REX4_like"/>
    <property type="match status" value="1"/>
</dbReference>
<dbReference type="GO" id="GO:0008408">
    <property type="term" value="F:3'-5' exonuclease activity"/>
    <property type="evidence" value="ECO:0007669"/>
    <property type="project" value="InterPro"/>
</dbReference>
<feature type="compositionally biased region" description="Polar residues" evidence="10">
    <location>
        <begin position="48"/>
        <end position="62"/>
    </location>
</feature>
<proteinExistence type="inferred from homology"/>
<evidence type="ECO:0000256" key="6">
    <source>
        <dbReference type="ARBA" id="ARBA00022801"/>
    </source>
</evidence>
<evidence type="ECO:0000256" key="8">
    <source>
        <dbReference type="ARBA" id="ARBA00023242"/>
    </source>
</evidence>
<dbReference type="InterPro" id="IPR012337">
    <property type="entry name" value="RNaseH-like_sf"/>
</dbReference>
<feature type="compositionally biased region" description="Gly residues" evidence="10">
    <location>
        <begin position="419"/>
        <end position="429"/>
    </location>
</feature>
<feature type="compositionally biased region" description="Basic residues" evidence="10">
    <location>
        <begin position="232"/>
        <end position="244"/>
    </location>
</feature>
<dbReference type="GO" id="GO:0003676">
    <property type="term" value="F:nucleic acid binding"/>
    <property type="evidence" value="ECO:0007669"/>
    <property type="project" value="InterPro"/>
</dbReference>
<keyword evidence="8" id="KW-0539">Nucleus</keyword>
<keyword evidence="7" id="KW-0269">Exonuclease</keyword>
<accession>A0A1Y2IP95</accession>
<name>A0A1Y2IP95_TRAC3</name>
<keyword evidence="5" id="KW-0540">Nuclease</keyword>
<feature type="region of interest" description="Disordered" evidence="10">
    <location>
        <begin position="1"/>
        <end position="82"/>
    </location>
</feature>
<feature type="compositionally biased region" description="Low complexity" evidence="10">
    <location>
        <begin position="308"/>
        <end position="336"/>
    </location>
</feature>
<dbReference type="InterPro" id="IPR037431">
    <property type="entry name" value="REX4_DEDDh_dom"/>
</dbReference>
<feature type="compositionally biased region" description="Basic and acidic residues" evidence="10">
    <location>
        <begin position="403"/>
        <end position="417"/>
    </location>
</feature>
<feature type="compositionally biased region" description="Basic residues" evidence="10">
    <location>
        <begin position="33"/>
        <end position="45"/>
    </location>
</feature>
<keyword evidence="4" id="KW-0698">rRNA processing</keyword>
<dbReference type="SMART" id="SM00479">
    <property type="entry name" value="EXOIII"/>
    <property type="match status" value="1"/>
</dbReference>
<dbReference type="InterPro" id="IPR047021">
    <property type="entry name" value="REXO1/3/4-like"/>
</dbReference>
<feature type="domain" description="Exonuclease" evidence="11">
    <location>
        <begin position="123"/>
        <end position="286"/>
    </location>
</feature>
<dbReference type="PANTHER" id="PTHR12801:SF45">
    <property type="entry name" value="RNA EXONUCLEASE 4"/>
    <property type="match status" value="1"/>
</dbReference>
<evidence type="ECO:0000256" key="10">
    <source>
        <dbReference type="SAM" id="MobiDB-lite"/>
    </source>
</evidence>
<evidence type="ECO:0000256" key="1">
    <source>
        <dbReference type="ARBA" id="ARBA00004123"/>
    </source>
</evidence>
<feature type="compositionally biased region" description="Basic residues" evidence="10">
    <location>
        <begin position="350"/>
        <end position="362"/>
    </location>
</feature>
<comment type="subcellular location">
    <subcellularLocation>
        <location evidence="1">Nucleus</location>
    </subcellularLocation>
</comment>
<evidence type="ECO:0000256" key="2">
    <source>
        <dbReference type="ARBA" id="ARBA00010489"/>
    </source>
</evidence>
<organism evidence="12 13">
    <name type="scientific">Trametes coccinea (strain BRFM310)</name>
    <name type="common">Pycnoporus coccineus</name>
    <dbReference type="NCBI Taxonomy" id="1353009"/>
    <lineage>
        <taxon>Eukaryota</taxon>
        <taxon>Fungi</taxon>
        <taxon>Dikarya</taxon>
        <taxon>Basidiomycota</taxon>
        <taxon>Agaricomycotina</taxon>
        <taxon>Agaricomycetes</taxon>
        <taxon>Polyporales</taxon>
        <taxon>Polyporaceae</taxon>
        <taxon>Trametes</taxon>
    </lineage>
</organism>
<evidence type="ECO:0000256" key="9">
    <source>
        <dbReference type="ARBA" id="ARBA00025599"/>
    </source>
</evidence>
<dbReference type="InterPro" id="IPR036397">
    <property type="entry name" value="RNaseH_sf"/>
</dbReference>
<sequence>MTEKGKSKASTLPSANWLALRKKLSKSSPASTQHKHHHARKRRKLDHASSSPERTVSPSPHQAHTHAAEPSAFPRGRSLEAEQSAEVMMDMADEVKNGESLLQLRKMVLGQIHHTPAHTQPGKYVAIDCEMVGVGIDGEESALARVSLVNFYGAVLLDAFVRPRERVVDYRTQYSGIRPSDMVHAKSFEEVQKQVADLLEDRILVGHAVHNDLKALLLSHPRPLTRDTQSLSHKHKLPSARGRRPALRHLVQSELGLTIQSGEHSSVTDARATMALFRLHRKEWEKDFRPAVAAVLARARSRSRSKSPARAAAAASASVPLKRARRSSSPSASVAPDSDEDDAAVQPAAKKPKSKAGSKRKSSASSQNEDTFPGGGRRGVSSGLSTVIKRAGGAGSRSASAADKTKPKTKTKEKWWKDLGGGGSSGGSKGSMRLKVGR</sequence>
<feature type="region of interest" description="Disordered" evidence="10">
    <location>
        <begin position="299"/>
        <end position="438"/>
    </location>
</feature>
<dbReference type="GO" id="GO:0006364">
    <property type="term" value="P:rRNA processing"/>
    <property type="evidence" value="ECO:0007669"/>
    <property type="project" value="UniProtKB-KW"/>
</dbReference>
<feature type="region of interest" description="Disordered" evidence="10">
    <location>
        <begin position="225"/>
        <end position="244"/>
    </location>
</feature>
<dbReference type="GO" id="GO:0005634">
    <property type="term" value="C:nucleus"/>
    <property type="evidence" value="ECO:0007669"/>
    <property type="project" value="UniProtKB-SubCell"/>
</dbReference>
<dbReference type="GO" id="GO:0000027">
    <property type="term" value="P:ribosomal large subunit assembly"/>
    <property type="evidence" value="ECO:0007669"/>
    <property type="project" value="TreeGrafter"/>
</dbReference>
<dbReference type="InterPro" id="IPR013520">
    <property type="entry name" value="Ribonucl_H"/>
</dbReference>
<evidence type="ECO:0000259" key="11">
    <source>
        <dbReference type="SMART" id="SM00479"/>
    </source>
</evidence>
<gene>
    <name evidence="12" type="ORF">PYCCODRAFT_1444701</name>
</gene>
<reference evidence="12 13" key="1">
    <citation type="journal article" date="2015" name="Biotechnol. Biofuels">
        <title>Enhanced degradation of softwood versus hardwood by the white-rot fungus Pycnoporus coccineus.</title>
        <authorList>
            <person name="Couturier M."/>
            <person name="Navarro D."/>
            <person name="Chevret D."/>
            <person name="Henrissat B."/>
            <person name="Piumi F."/>
            <person name="Ruiz-Duenas F.J."/>
            <person name="Martinez A.T."/>
            <person name="Grigoriev I.V."/>
            <person name="Riley R."/>
            <person name="Lipzen A."/>
            <person name="Berrin J.G."/>
            <person name="Master E.R."/>
            <person name="Rosso M.N."/>
        </authorList>
    </citation>
    <scope>NUCLEOTIDE SEQUENCE [LARGE SCALE GENOMIC DNA]</scope>
    <source>
        <strain evidence="12 13">BRFM310</strain>
    </source>
</reference>
<evidence type="ECO:0000256" key="5">
    <source>
        <dbReference type="ARBA" id="ARBA00022722"/>
    </source>
</evidence>
<dbReference type="AlphaFoldDB" id="A0A1Y2IP95"/>
<evidence type="ECO:0000256" key="4">
    <source>
        <dbReference type="ARBA" id="ARBA00022552"/>
    </source>
</evidence>
<dbReference type="FunFam" id="3.30.420.10:FF:000007">
    <property type="entry name" value="Interferon-stimulated exonuclease gene 20"/>
    <property type="match status" value="1"/>
</dbReference>
<dbReference type="STRING" id="1353009.A0A1Y2IP95"/>
<keyword evidence="6" id="KW-0378">Hydrolase</keyword>
<evidence type="ECO:0000313" key="13">
    <source>
        <dbReference type="Proteomes" id="UP000193067"/>
    </source>
</evidence>
<dbReference type="PANTHER" id="PTHR12801">
    <property type="entry name" value="RNA EXONUCLEASE REXO1 / RECO3 FAMILY MEMBER-RELATED"/>
    <property type="match status" value="1"/>
</dbReference>
<dbReference type="Gene3D" id="3.30.420.10">
    <property type="entry name" value="Ribonuclease H-like superfamily/Ribonuclease H"/>
    <property type="match status" value="1"/>
</dbReference>
<comment type="similarity">
    <text evidence="2">Belongs to the REXO4 family.</text>
</comment>
<keyword evidence="13" id="KW-1185">Reference proteome</keyword>
<dbReference type="OrthoDB" id="8191639at2759"/>
<evidence type="ECO:0000313" key="12">
    <source>
        <dbReference type="EMBL" id="OSD02939.1"/>
    </source>
</evidence>